<evidence type="ECO:0000313" key="2">
    <source>
        <dbReference type="EMBL" id="KAL0909647.1"/>
    </source>
</evidence>
<dbReference type="EMBL" id="JANQDX010000016">
    <property type="protein sequence ID" value="KAL0909647.1"/>
    <property type="molecule type" value="Genomic_DNA"/>
</dbReference>
<organism evidence="2 3">
    <name type="scientific">Dendrobium thyrsiflorum</name>
    <name type="common">Pinecone-like raceme dendrobium</name>
    <name type="synonym">Orchid</name>
    <dbReference type="NCBI Taxonomy" id="117978"/>
    <lineage>
        <taxon>Eukaryota</taxon>
        <taxon>Viridiplantae</taxon>
        <taxon>Streptophyta</taxon>
        <taxon>Embryophyta</taxon>
        <taxon>Tracheophyta</taxon>
        <taxon>Spermatophyta</taxon>
        <taxon>Magnoliopsida</taxon>
        <taxon>Liliopsida</taxon>
        <taxon>Asparagales</taxon>
        <taxon>Orchidaceae</taxon>
        <taxon>Epidendroideae</taxon>
        <taxon>Malaxideae</taxon>
        <taxon>Dendrobiinae</taxon>
        <taxon>Dendrobium</taxon>
    </lineage>
</organism>
<feature type="transmembrane region" description="Helical" evidence="1">
    <location>
        <begin position="21"/>
        <end position="47"/>
    </location>
</feature>
<dbReference type="AlphaFoldDB" id="A0ABD0UA39"/>
<reference evidence="2 3" key="1">
    <citation type="journal article" date="2024" name="Plant Biotechnol. J.">
        <title>Dendrobium thyrsiflorum genome and its molecular insights into genes involved in important horticultural traits.</title>
        <authorList>
            <person name="Chen B."/>
            <person name="Wang J.Y."/>
            <person name="Zheng P.J."/>
            <person name="Li K.L."/>
            <person name="Liang Y.M."/>
            <person name="Chen X.F."/>
            <person name="Zhang C."/>
            <person name="Zhao X."/>
            <person name="He X."/>
            <person name="Zhang G.Q."/>
            <person name="Liu Z.J."/>
            <person name="Xu Q."/>
        </authorList>
    </citation>
    <scope>NUCLEOTIDE SEQUENCE [LARGE SCALE GENOMIC DNA]</scope>
    <source>
        <strain evidence="2">GZMU011</strain>
    </source>
</reference>
<keyword evidence="3" id="KW-1185">Reference proteome</keyword>
<gene>
    <name evidence="2" type="ORF">M5K25_020533</name>
</gene>
<dbReference type="Proteomes" id="UP001552299">
    <property type="component" value="Unassembled WGS sequence"/>
</dbReference>
<evidence type="ECO:0000256" key="1">
    <source>
        <dbReference type="SAM" id="Phobius"/>
    </source>
</evidence>
<evidence type="ECO:0000313" key="3">
    <source>
        <dbReference type="Proteomes" id="UP001552299"/>
    </source>
</evidence>
<keyword evidence="1" id="KW-0812">Transmembrane</keyword>
<keyword evidence="1" id="KW-0472">Membrane</keyword>
<name>A0ABD0UA39_DENTH</name>
<proteinExistence type="predicted"/>
<accession>A0ABD0UA39</accession>
<protein>
    <submittedName>
        <fullName evidence="2">Uncharacterized protein</fullName>
    </submittedName>
</protein>
<comment type="caution">
    <text evidence="2">The sequence shown here is derived from an EMBL/GenBank/DDBJ whole genome shotgun (WGS) entry which is preliminary data.</text>
</comment>
<sequence length="189" mass="20538">MRRLENEIHLRRTSFTTLSKLTTELPLGPVALAALSFHFTAFSLIFFPFTPPIISLINSSTSFLLTSLLISIPTPQSVHEYLQFVCCSAKKGQQIIGTPPHKLSSVEFQPEWVKKTPTAGCVSSSSCAHHLTISPLSLTTSMNSGGSTADSPFTRSGRITQRKWLAVTAARSLSFGTARRARAESGPMV</sequence>
<keyword evidence="1" id="KW-1133">Transmembrane helix</keyword>